<dbReference type="Pfam" id="PF02655">
    <property type="entry name" value="ATP-grasp_3"/>
    <property type="match status" value="1"/>
</dbReference>
<dbReference type="PROSITE" id="PS50975">
    <property type="entry name" value="ATP_GRASP"/>
    <property type="match status" value="1"/>
</dbReference>
<dbReference type="PANTHER" id="PTHR43585:SF2">
    <property type="entry name" value="ATP-GRASP ENZYME FSQD"/>
    <property type="match status" value="1"/>
</dbReference>
<dbReference type="InterPro" id="IPR052032">
    <property type="entry name" value="ATP-dep_AA_Ligase"/>
</dbReference>
<dbReference type="InterPro" id="IPR040570">
    <property type="entry name" value="LAL_C2"/>
</dbReference>
<keyword evidence="1" id="KW-0436">Ligase</keyword>
<evidence type="ECO:0000256" key="3">
    <source>
        <dbReference type="ARBA" id="ARBA00022840"/>
    </source>
</evidence>
<dbReference type="InterPro" id="IPR011761">
    <property type="entry name" value="ATP-grasp"/>
</dbReference>
<dbReference type="Proteomes" id="UP000278164">
    <property type="component" value="Unassembled WGS sequence"/>
</dbReference>
<organism evidence="6 7">
    <name type="scientific">Parabacteroides distasonis</name>
    <dbReference type="NCBI Taxonomy" id="823"/>
    <lineage>
        <taxon>Bacteria</taxon>
        <taxon>Pseudomonadati</taxon>
        <taxon>Bacteroidota</taxon>
        <taxon>Bacteroidia</taxon>
        <taxon>Bacteroidales</taxon>
        <taxon>Tannerellaceae</taxon>
        <taxon>Parabacteroides</taxon>
    </lineage>
</organism>
<keyword evidence="3 4" id="KW-0067">ATP-binding</keyword>
<dbReference type="SMART" id="SM01209">
    <property type="entry name" value="GARS_A"/>
    <property type="match status" value="1"/>
</dbReference>
<evidence type="ECO:0000256" key="1">
    <source>
        <dbReference type="ARBA" id="ARBA00022598"/>
    </source>
</evidence>
<name>A0A3L7ZQ03_PARDI</name>
<dbReference type="Pfam" id="PF18603">
    <property type="entry name" value="LAL_C2"/>
    <property type="match status" value="1"/>
</dbReference>
<proteinExistence type="predicted"/>
<dbReference type="SUPFAM" id="SSF56059">
    <property type="entry name" value="Glutathione synthetase ATP-binding domain-like"/>
    <property type="match status" value="1"/>
</dbReference>
<dbReference type="InterPro" id="IPR013815">
    <property type="entry name" value="ATP_grasp_subdomain_1"/>
</dbReference>
<comment type="caution">
    <text evidence="6">The sequence shown here is derived from an EMBL/GenBank/DDBJ whole genome shotgun (WGS) entry which is preliminary data.</text>
</comment>
<dbReference type="OrthoDB" id="9803907at2"/>
<evidence type="ECO:0000259" key="5">
    <source>
        <dbReference type="PROSITE" id="PS50975"/>
    </source>
</evidence>
<dbReference type="RefSeq" id="WP_121737251.1">
    <property type="nucleotide sequence ID" value="NZ_QXXG01000055.1"/>
</dbReference>
<dbReference type="Gene3D" id="3.30.1490.20">
    <property type="entry name" value="ATP-grasp fold, A domain"/>
    <property type="match status" value="1"/>
</dbReference>
<dbReference type="GO" id="GO:0046872">
    <property type="term" value="F:metal ion binding"/>
    <property type="evidence" value="ECO:0007669"/>
    <property type="project" value="InterPro"/>
</dbReference>
<keyword evidence="2 4" id="KW-0547">Nucleotide-binding</keyword>
<feature type="domain" description="ATP-grasp" evidence="5">
    <location>
        <begin position="112"/>
        <end position="305"/>
    </location>
</feature>
<sequence>MNVKGKRLLILGAGRGQIGLYKAAREMGVVSIAGTMPDNGPPCIPLADEVCYMNILDPDEVESKTADLRFDGVATCCLDRGLKALGRLCDTRALPGYSEEVAELCNDKSKMKLRFSEYGVNTAPFKQIYTDEALLDAIDKVGGYPVIIKATDLAGSQGIYKAVNKEEAFDGFYKAMSATRVDYVLVEKFLQGREFGAQAFISNGEILFVMPHGDILYQADTAVPVGHYVPYECSDILREKIRKEAEMAIKAMGLNNCAVNIDFIEENGVIYVLELTGRIGANCLPELVSIHYGLNYYQMVIAAALGIDPKEIWNGRKEGEAGLSRMIISPERDGILEDMRYVGERDSFIYDLTFFVRPGFEVKRFANSSHCLAQIVVKGQDLKECEERMEAVVSKIDMKLK</sequence>
<dbReference type="PANTHER" id="PTHR43585">
    <property type="entry name" value="FUMIPYRROLE BIOSYNTHESIS PROTEIN C"/>
    <property type="match status" value="1"/>
</dbReference>
<evidence type="ECO:0000313" key="7">
    <source>
        <dbReference type="Proteomes" id="UP000278164"/>
    </source>
</evidence>
<dbReference type="AlphaFoldDB" id="A0A3L7ZQ03"/>
<evidence type="ECO:0000256" key="2">
    <source>
        <dbReference type="ARBA" id="ARBA00022741"/>
    </source>
</evidence>
<evidence type="ECO:0000313" key="6">
    <source>
        <dbReference type="EMBL" id="RLT72130.1"/>
    </source>
</evidence>
<protein>
    <submittedName>
        <fullName evidence="6">ATP-grasp domain-containing protein</fullName>
    </submittedName>
</protein>
<evidence type="ECO:0000256" key="4">
    <source>
        <dbReference type="PROSITE-ProRule" id="PRU00409"/>
    </source>
</evidence>
<reference evidence="6 7" key="1">
    <citation type="submission" date="2018-09" db="EMBL/GenBank/DDBJ databases">
        <title>Murine metabolic-syndrome-specific gut microbial biobank.</title>
        <authorList>
            <person name="Liu C."/>
        </authorList>
    </citation>
    <scope>NUCLEOTIDE SEQUENCE [LARGE SCALE GENOMIC DNA]</scope>
    <source>
        <strain evidence="6 7">8-P5</strain>
    </source>
</reference>
<dbReference type="GO" id="GO:0005524">
    <property type="term" value="F:ATP binding"/>
    <property type="evidence" value="ECO:0007669"/>
    <property type="project" value="UniProtKB-UniRule"/>
</dbReference>
<dbReference type="EMBL" id="RAYI01000059">
    <property type="protein sequence ID" value="RLT72130.1"/>
    <property type="molecule type" value="Genomic_DNA"/>
</dbReference>
<dbReference type="Gene3D" id="3.40.50.20">
    <property type="match status" value="1"/>
</dbReference>
<dbReference type="InterPro" id="IPR003806">
    <property type="entry name" value="ATP-grasp_PylC-type"/>
</dbReference>
<dbReference type="Gene3D" id="3.30.470.20">
    <property type="entry name" value="ATP-grasp fold, B domain"/>
    <property type="match status" value="1"/>
</dbReference>
<dbReference type="GO" id="GO:0016874">
    <property type="term" value="F:ligase activity"/>
    <property type="evidence" value="ECO:0007669"/>
    <property type="project" value="UniProtKB-KW"/>
</dbReference>
<gene>
    <name evidence="6" type="ORF">D7V78_17465</name>
</gene>
<accession>A0A3L7ZQ03</accession>